<feature type="region of interest" description="Disordered" evidence="1">
    <location>
        <begin position="208"/>
        <end position="267"/>
    </location>
</feature>
<dbReference type="EMBL" id="BMAR01000016">
    <property type="protein sequence ID" value="GFR46827.1"/>
    <property type="molecule type" value="Genomic_DNA"/>
</dbReference>
<dbReference type="SMART" id="SM00955">
    <property type="entry name" value="RNB"/>
    <property type="match status" value="1"/>
</dbReference>
<gene>
    <name evidence="3" type="ORF">Agub_g8463</name>
</gene>
<dbReference type="GO" id="GO:0003723">
    <property type="term" value="F:RNA binding"/>
    <property type="evidence" value="ECO:0007669"/>
    <property type="project" value="InterPro"/>
</dbReference>
<evidence type="ECO:0000259" key="2">
    <source>
        <dbReference type="SMART" id="SM00955"/>
    </source>
</evidence>
<dbReference type="GO" id="GO:0000175">
    <property type="term" value="F:3'-5'-RNA exonuclease activity"/>
    <property type="evidence" value="ECO:0007669"/>
    <property type="project" value="TreeGrafter"/>
</dbReference>
<evidence type="ECO:0000256" key="1">
    <source>
        <dbReference type="SAM" id="MobiDB-lite"/>
    </source>
</evidence>
<dbReference type="SUPFAM" id="SSF50249">
    <property type="entry name" value="Nucleic acid-binding proteins"/>
    <property type="match status" value="1"/>
</dbReference>
<sequence length="518" mass="56326">QELGVWRRHEPLGLLRRGLAEEPGEGAQRAAQALLSCPPPDPDADLRQDLTHLRVFTIDDASTTEVDDGISIEPWVTTHEDEDGEGDEGSGSGSSSRWSADGGVLKIWIHVADPSRWIQPGSDLDLYGSQRLRSLYLPWGNLPMFPRSLAEGPFSLREGQVCDAFSICVLLRPDGSLTRPRVTPSRITVTHKLTYEAADSLIAPATAATTTRNTAPQSQQQQQQVTDAAASSPKTTPDTEATEDNVSRQQQRPQQPDQQQQQQQQVDGEALADLLALHAAATARRSYREARGAIEIPSPEARVTVPASHLDRVRPGVRVAALRPWESAARGLVAEMMILAGEAVGELGSSACLPLPYRSQPAPPHLPPPTLLAALPEGPVRGFALRRCMPRSAVGPEPLPHAALGLEAYVQVTSPIRRYPDLLAHHNLKAWLRGRPLPYGAPQIEAAAEAAAGAGRELTAVERECENYWVAEYFRQHWGSDYPATLLGWQREELRLAAFLIDELGLEVVARLPPGCAG</sequence>
<feature type="region of interest" description="Disordered" evidence="1">
    <location>
        <begin position="67"/>
        <end position="99"/>
    </location>
</feature>
<keyword evidence="4" id="KW-1185">Reference proteome</keyword>
<evidence type="ECO:0000313" key="4">
    <source>
        <dbReference type="Proteomes" id="UP001054857"/>
    </source>
</evidence>
<feature type="non-terminal residue" evidence="3">
    <location>
        <position position="518"/>
    </location>
</feature>
<organism evidence="3 4">
    <name type="scientific">Astrephomene gubernaculifera</name>
    <dbReference type="NCBI Taxonomy" id="47775"/>
    <lineage>
        <taxon>Eukaryota</taxon>
        <taxon>Viridiplantae</taxon>
        <taxon>Chlorophyta</taxon>
        <taxon>core chlorophytes</taxon>
        <taxon>Chlorophyceae</taxon>
        <taxon>CS clade</taxon>
        <taxon>Chlamydomonadales</taxon>
        <taxon>Astrephomenaceae</taxon>
        <taxon>Astrephomene</taxon>
    </lineage>
</organism>
<dbReference type="PANTHER" id="PTHR23355:SF42">
    <property type="entry name" value="RIBONUCLEASE II, CHLOROPLASTIC_MITOCHONDRIAL"/>
    <property type="match status" value="1"/>
</dbReference>
<dbReference type="Pfam" id="PF00773">
    <property type="entry name" value="RNB"/>
    <property type="match status" value="1"/>
</dbReference>
<protein>
    <recommendedName>
        <fullName evidence="2">RNB domain-containing protein</fullName>
    </recommendedName>
</protein>
<name>A0AAD3DUE0_9CHLO</name>
<feature type="compositionally biased region" description="Low complexity" evidence="1">
    <location>
        <begin position="248"/>
        <end position="267"/>
    </location>
</feature>
<dbReference type="InterPro" id="IPR050180">
    <property type="entry name" value="RNR_Ribonuclease"/>
</dbReference>
<comment type="caution">
    <text evidence="3">The sequence shown here is derived from an EMBL/GenBank/DDBJ whole genome shotgun (WGS) entry which is preliminary data.</text>
</comment>
<reference evidence="3 4" key="1">
    <citation type="journal article" date="2021" name="Sci. Rep.">
        <title>Genome sequencing of the multicellular alga Astrephomene provides insights into convergent evolution of germ-soma differentiation.</title>
        <authorList>
            <person name="Yamashita S."/>
            <person name="Yamamoto K."/>
            <person name="Matsuzaki R."/>
            <person name="Suzuki S."/>
            <person name="Yamaguchi H."/>
            <person name="Hirooka S."/>
            <person name="Minakuchi Y."/>
            <person name="Miyagishima S."/>
            <person name="Kawachi M."/>
            <person name="Toyoda A."/>
            <person name="Nozaki H."/>
        </authorList>
    </citation>
    <scope>NUCLEOTIDE SEQUENCE [LARGE SCALE GENOMIC DNA]</scope>
    <source>
        <strain evidence="3 4">NIES-4017</strain>
    </source>
</reference>
<dbReference type="PANTHER" id="PTHR23355">
    <property type="entry name" value="RIBONUCLEASE"/>
    <property type="match status" value="1"/>
</dbReference>
<evidence type="ECO:0000313" key="3">
    <source>
        <dbReference type="EMBL" id="GFR46827.1"/>
    </source>
</evidence>
<proteinExistence type="predicted"/>
<dbReference type="GO" id="GO:0000932">
    <property type="term" value="C:P-body"/>
    <property type="evidence" value="ECO:0007669"/>
    <property type="project" value="TreeGrafter"/>
</dbReference>
<accession>A0AAD3DUE0</accession>
<dbReference type="Proteomes" id="UP001054857">
    <property type="component" value="Unassembled WGS sequence"/>
</dbReference>
<feature type="region of interest" description="Disordered" evidence="1">
    <location>
        <begin position="23"/>
        <end position="46"/>
    </location>
</feature>
<dbReference type="GO" id="GO:0006402">
    <property type="term" value="P:mRNA catabolic process"/>
    <property type="evidence" value="ECO:0007669"/>
    <property type="project" value="TreeGrafter"/>
</dbReference>
<dbReference type="AlphaFoldDB" id="A0AAD3DUE0"/>
<dbReference type="InterPro" id="IPR001900">
    <property type="entry name" value="RNase_II/R"/>
</dbReference>
<feature type="compositionally biased region" description="Low complexity" evidence="1">
    <location>
        <begin position="208"/>
        <end position="224"/>
    </location>
</feature>
<feature type="domain" description="RNB" evidence="2">
    <location>
        <begin position="47"/>
        <end position="434"/>
    </location>
</feature>
<feature type="non-terminal residue" evidence="3">
    <location>
        <position position="1"/>
    </location>
</feature>
<dbReference type="InterPro" id="IPR012340">
    <property type="entry name" value="NA-bd_OB-fold"/>
</dbReference>